<gene>
    <name evidence="1" type="ORF">MGSAQ_002062</name>
</gene>
<evidence type="ECO:0000313" key="1">
    <source>
        <dbReference type="EMBL" id="KTF06439.1"/>
    </source>
</evidence>
<reference evidence="1" key="1">
    <citation type="submission" date="2013-11" db="EMBL/GenBank/DDBJ databases">
        <title>Microbial diversity, functional groups and degradation webs in Northern and Southern Mediterranean and Red Sea marine crude oil polluted sites.</title>
        <authorList>
            <person name="Daffonchio D."/>
            <person name="Mapelli F."/>
            <person name="Ferrer M."/>
            <person name="Richter M."/>
            <person name="Cherif A."/>
            <person name="Malkawi H.I."/>
            <person name="Yakimov M.M."/>
            <person name="Abdel-Fattah Y.R."/>
            <person name="Blaghen M."/>
            <person name="Golyshin P.N."/>
            <person name="Kalogerakis N."/>
            <person name="Boon N."/>
            <person name="Magagnini M."/>
            <person name="Fava F."/>
        </authorList>
    </citation>
    <scope>NUCLEOTIDE SEQUENCE</scope>
</reference>
<dbReference type="AlphaFoldDB" id="A0A1B6NSK5"/>
<organism evidence="1">
    <name type="scientific">marine sediment metagenome</name>
    <dbReference type="NCBI Taxonomy" id="412755"/>
    <lineage>
        <taxon>unclassified sequences</taxon>
        <taxon>metagenomes</taxon>
        <taxon>ecological metagenomes</taxon>
    </lineage>
</organism>
<protein>
    <submittedName>
        <fullName evidence="1">Uncharacterized protein</fullName>
    </submittedName>
</protein>
<comment type="caution">
    <text evidence="1">The sequence shown here is derived from an EMBL/GenBank/DDBJ whole genome shotgun (WGS) entry which is preliminary data.</text>
</comment>
<dbReference type="EMBL" id="AYSL01001149">
    <property type="protein sequence ID" value="KTF06439.1"/>
    <property type="molecule type" value="Genomic_DNA"/>
</dbReference>
<sequence>MVKTSQFGVRSTSCSPVFSLRNLHCIKGLNFIHPYAKRYFYNRENIIRFNDLLNSLSNFTKHIGSLYRSLRARFGKQSVANF</sequence>
<proteinExistence type="predicted"/>
<name>A0A1B6NSK5_9ZZZZ</name>
<accession>A0A1B6NSK5</accession>